<reference evidence="9" key="1">
    <citation type="journal article" date="2017" name="Nature">
        <title>The sunflower genome provides insights into oil metabolism, flowering and Asterid evolution.</title>
        <authorList>
            <person name="Badouin H."/>
            <person name="Gouzy J."/>
            <person name="Grassa C.J."/>
            <person name="Murat F."/>
            <person name="Staton S.E."/>
            <person name="Cottret L."/>
            <person name="Lelandais-Briere C."/>
            <person name="Owens G.L."/>
            <person name="Carrere S."/>
            <person name="Mayjonade B."/>
            <person name="Legrand L."/>
            <person name="Gill N."/>
            <person name="Kane N.C."/>
            <person name="Bowers J.E."/>
            <person name="Hubner S."/>
            <person name="Bellec A."/>
            <person name="Berard A."/>
            <person name="Berges H."/>
            <person name="Blanchet N."/>
            <person name="Boniface M.C."/>
            <person name="Brunel D."/>
            <person name="Catrice O."/>
            <person name="Chaidir N."/>
            <person name="Claudel C."/>
            <person name="Donnadieu C."/>
            <person name="Faraut T."/>
            <person name="Fievet G."/>
            <person name="Helmstetter N."/>
            <person name="King M."/>
            <person name="Knapp S.J."/>
            <person name="Lai Z."/>
            <person name="Le Paslier M.C."/>
            <person name="Lippi Y."/>
            <person name="Lorenzon L."/>
            <person name="Mandel J.R."/>
            <person name="Marage G."/>
            <person name="Marchand G."/>
            <person name="Marquand E."/>
            <person name="Bret-Mestries E."/>
            <person name="Morien E."/>
            <person name="Nambeesan S."/>
            <person name="Nguyen T."/>
            <person name="Pegot-Espagnet P."/>
            <person name="Pouilly N."/>
            <person name="Raftis F."/>
            <person name="Sallet E."/>
            <person name="Schiex T."/>
            <person name="Thomas J."/>
            <person name="Vandecasteele C."/>
            <person name="Vares D."/>
            <person name="Vear F."/>
            <person name="Vautrin S."/>
            <person name="Crespi M."/>
            <person name="Mangin B."/>
            <person name="Burke J.M."/>
            <person name="Salse J."/>
            <person name="Munos S."/>
            <person name="Vincourt P."/>
            <person name="Rieseberg L.H."/>
            <person name="Langlade N.B."/>
        </authorList>
    </citation>
    <scope>NUCLEOTIDE SEQUENCE</scope>
    <source>
        <tissue evidence="9">Leaves</tissue>
    </source>
</reference>
<keyword evidence="4" id="KW-0547">Nucleotide-binding</keyword>
<keyword evidence="7" id="KW-0030">Aminoacyl-tRNA synthetase</keyword>
<dbReference type="GO" id="GO:0006426">
    <property type="term" value="P:glycyl-tRNA aminoacylation"/>
    <property type="evidence" value="ECO:0007669"/>
    <property type="project" value="InterPro"/>
</dbReference>
<dbReference type="GO" id="GO:0005737">
    <property type="term" value="C:cytoplasm"/>
    <property type="evidence" value="ECO:0007669"/>
    <property type="project" value="InterPro"/>
</dbReference>
<comment type="similarity">
    <text evidence="1">Belongs to the class-II aminoacyl-tRNA synthetase family.</text>
</comment>
<keyword evidence="10" id="KW-1185">Reference proteome</keyword>
<evidence type="ECO:0000313" key="10">
    <source>
        <dbReference type="Proteomes" id="UP000215914"/>
    </source>
</evidence>
<dbReference type="PANTHER" id="PTHR30075">
    <property type="entry name" value="GLYCYL-TRNA SYNTHETASE"/>
    <property type="match status" value="1"/>
</dbReference>
<dbReference type="GO" id="GO:0004820">
    <property type="term" value="F:glycine-tRNA ligase activity"/>
    <property type="evidence" value="ECO:0007669"/>
    <property type="project" value="UniProtKB-EC"/>
</dbReference>
<dbReference type="Pfam" id="PF02092">
    <property type="entry name" value="tRNA_synt_2f"/>
    <property type="match status" value="1"/>
</dbReference>
<evidence type="ECO:0000256" key="1">
    <source>
        <dbReference type="ARBA" id="ARBA00008226"/>
    </source>
</evidence>
<evidence type="ECO:0000256" key="6">
    <source>
        <dbReference type="ARBA" id="ARBA00022917"/>
    </source>
</evidence>
<evidence type="ECO:0000256" key="3">
    <source>
        <dbReference type="ARBA" id="ARBA00022598"/>
    </source>
</evidence>
<evidence type="ECO:0000313" key="9">
    <source>
        <dbReference type="EMBL" id="KAF5790002.1"/>
    </source>
</evidence>
<name>A0A9K3I4J6_HELAN</name>
<evidence type="ECO:0000256" key="7">
    <source>
        <dbReference type="ARBA" id="ARBA00023146"/>
    </source>
</evidence>
<reference evidence="9" key="2">
    <citation type="submission" date="2020-06" db="EMBL/GenBank/DDBJ databases">
        <title>Helianthus annuus Genome sequencing and assembly Release 2.</title>
        <authorList>
            <person name="Gouzy J."/>
            <person name="Langlade N."/>
            <person name="Munos S."/>
        </authorList>
    </citation>
    <scope>NUCLEOTIDE SEQUENCE</scope>
    <source>
        <tissue evidence="9">Leaves</tissue>
    </source>
</reference>
<keyword evidence="5" id="KW-0067">ATP-binding</keyword>
<sequence>MCWNSEIILVSSRSSLADYLLDFGTPWGCSCSFCICWRILSGNVSHGLRNTALATTLIDSAESYANVMQQAGISVDTEQRKKIIVERANYLAKGVDGCLVMQSNLLDEVVNLVEAHVPVLGKFSESFLVLPKDLLVMVVNLVEAHVLVLGKFSESFLVLPKDLLVMVMQKHQKYFALTDTNGSLLTYFIAVANGAINESVVKKGNEVVPRFALSLFFVSVSYLCVV</sequence>
<proteinExistence type="inferred from homology"/>
<dbReference type="InterPro" id="IPR006194">
    <property type="entry name" value="Gly-tRNA-synth_heterodimer"/>
</dbReference>
<dbReference type="Gramene" id="mRNA:HanXRQr2_Chr09g0377941">
    <property type="protein sequence ID" value="mRNA:HanXRQr2_Chr09g0377941"/>
    <property type="gene ID" value="HanXRQr2_Chr09g0377941"/>
</dbReference>
<gene>
    <name evidence="9" type="ORF">HanXRQr2_Chr09g0377941</name>
</gene>
<evidence type="ECO:0000256" key="4">
    <source>
        <dbReference type="ARBA" id="ARBA00022741"/>
    </source>
</evidence>
<evidence type="ECO:0000256" key="8">
    <source>
        <dbReference type="ARBA" id="ARBA00047937"/>
    </source>
</evidence>
<keyword evidence="3 9" id="KW-0436">Ligase</keyword>
<dbReference type="EC" id="6.1.1.14" evidence="2"/>
<organism evidence="9 10">
    <name type="scientific">Helianthus annuus</name>
    <name type="common">Common sunflower</name>
    <dbReference type="NCBI Taxonomy" id="4232"/>
    <lineage>
        <taxon>Eukaryota</taxon>
        <taxon>Viridiplantae</taxon>
        <taxon>Streptophyta</taxon>
        <taxon>Embryophyta</taxon>
        <taxon>Tracheophyta</taxon>
        <taxon>Spermatophyta</taxon>
        <taxon>Magnoliopsida</taxon>
        <taxon>eudicotyledons</taxon>
        <taxon>Gunneridae</taxon>
        <taxon>Pentapetalae</taxon>
        <taxon>asterids</taxon>
        <taxon>campanulids</taxon>
        <taxon>Asterales</taxon>
        <taxon>Asteraceae</taxon>
        <taxon>Asteroideae</taxon>
        <taxon>Heliantheae alliance</taxon>
        <taxon>Heliantheae</taxon>
        <taxon>Helianthus</taxon>
    </lineage>
</organism>
<dbReference type="PANTHER" id="PTHR30075:SF2">
    <property type="entry name" value="GLYCINE--TRNA LIGASE, CHLOROPLASTIC_MITOCHONDRIAL 2"/>
    <property type="match status" value="1"/>
</dbReference>
<comment type="catalytic activity">
    <reaction evidence="8">
        <text>tRNA(Gly) + glycine + ATP = glycyl-tRNA(Gly) + AMP + diphosphate</text>
        <dbReference type="Rhea" id="RHEA:16013"/>
        <dbReference type="Rhea" id="RHEA-COMP:9664"/>
        <dbReference type="Rhea" id="RHEA-COMP:9683"/>
        <dbReference type="ChEBI" id="CHEBI:30616"/>
        <dbReference type="ChEBI" id="CHEBI:33019"/>
        <dbReference type="ChEBI" id="CHEBI:57305"/>
        <dbReference type="ChEBI" id="CHEBI:78442"/>
        <dbReference type="ChEBI" id="CHEBI:78522"/>
        <dbReference type="ChEBI" id="CHEBI:456215"/>
        <dbReference type="EC" id="6.1.1.14"/>
    </reaction>
</comment>
<comment type="caution">
    <text evidence="9">The sequence shown here is derived from an EMBL/GenBank/DDBJ whole genome shotgun (WGS) entry which is preliminary data.</text>
</comment>
<evidence type="ECO:0000256" key="2">
    <source>
        <dbReference type="ARBA" id="ARBA00012829"/>
    </source>
</evidence>
<dbReference type="InterPro" id="IPR015944">
    <property type="entry name" value="Gly-tRNA-synth_bsu"/>
</dbReference>
<evidence type="ECO:0000256" key="5">
    <source>
        <dbReference type="ARBA" id="ARBA00022840"/>
    </source>
</evidence>
<dbReference type="AlphaFoldDB" id="A0A9K3I4J6"/>
<protein>
    <recommendedName>
        <fullName evidence="2">glycine--tRNA ligase</fullName>
        <ecNumber evidence="2">6.1.1.14</ecNumber>
    </recommendedName>
</protein>
<dbReference type="Proteomes" id="UP000215914">
    <property type="component" value="Unassembled WGS sequence"/>
</dbReference>
<dbReference type="EMBL" id="MNCJ02000324">
    <property type="protein sequence ID" value="KAF5790002.1"/>
    <property type="molecule type" value="Genomic_DNA"/>
</dbReference>
<accession>A0A9K3I4J6</accession>
<keyword evidence="6" id="KW-0648">Protein biosynthesis</keyword>
<dbReference type="GO" id="GO:0005524">
    <property type="term" value="F:ATP binding"/>
    <property type="evidence" value="ECO:0007669"/>
    <property type="project" value="UniProtKB-KW"/>
</dbReference>